<dbReference type="PROSITE" id="PS50096">
    <property type="entry name" value="IQ"/>
    <property type="match status" value="1"/>
</dbReference>
<dbReference type="Proteomes" id="UP000012153">
    <property type="component" value="Unassembled WGS sequence"/>
</dbReference>
<accession>M6UEC6</accession>
<reference evidence="1 2" key="1">
    <citation type="submission" date="2013-01" db="EMBL/GenBank/DDBJ databases">
        <authorList>
            <person name="Harkins D.M."/>
            <person name="Durkin A.S."/>
            <person name="Brinkac L.M."/>
            <person name="Haft D.H."/>
            <person name="Selengut J.D."/>
            <person name="Sanka R."/>
            <person name="DePew J."/>
            <person name="Purushe J."/>
            <person name="Matthias M.A."/>
            <person name="Vinetz J.M."/>
            <person name="Sutton G.G."/>
            <person name="Nierman W.C."/>
            <person name="Fouts D.E."/>
        </authorList>
    </citation>
    <scope>NUCLEOTIDE SEQUENCE [LARGE SCALE GENOMIC DNA]</scope>
    <source>
        <strain evidence="1 2">ZUN142</strain>
    </source>
</reference>
<name>M6UEC6_9LEPT</name>
<evidence type="ECO:0000313" key="2">
    <source>
        <dbReference type="Proteomes" id="UP000012153"/>
    </source>
</evidence>
<organism evidence="1 2">
    <name type="scientific">Leptospira noguchii serovar Autumnalis str. ZUN142</name>
    <dbReference type="NCBI Taxonomy" id="1085540"/>
    <lineage>
        <taxon>Bacteria</taxon>
        <taxon>Pseudomonadati</taxon>
        <taxon>Spirochaetota</taxon>
        <taxon>Spirochaetia</taxon>
        <taxon>Leptospirales</taxon>
        <taxon>Leptospiraceae</taxon>
        <taxon>Leptospira</taxon>
    </lineage>
</organism>
<comment type="caution">
    <text evidence="1">The sequence shown here is derived from an EMBL/GenBank/DDBJ whole genome shotgun (WGS) entry which is preliminary data.</text>
</comment>
<dbReference type="AlphaFoldDB" id="M6UEC6"/>
<dbReference type="EMBL" id="AHOP02000023">
    <property type="protein sequence ID" value="EMO41171.1"/>
    <property type="molecule type" value="Genomic_DNA"/>
</dbReference>
<protein>
    <submittedName>
        <fullName evidence="1">Uncharacterized protein</fullName>
    </submittedName>
</protein>
<gene>
    <name evidence="1" type="ORF">LEP1GSC186_2945</name>
</gene>
<evidence type="ECO:0000313" key="1">
    <source>
        <dbReference type="EMBL" id="EMO41171.1"/>
    </source>
</evidence>
<proteinExistence type="predicted"/>
<sequence>MEATRKGHLQRKTWRDAESATHKNFEANVGLVRRFSNLDSQNYEREVKKWPNEKLNLGLVLEVVSTLHRTWFSTNVKDDRAVEEGPECLVGSITKFDLSSSRAFLVTKPLDIEIKWVNAEIGSLIKKAAYFDWQLKCSGLSVRDRITQKVQLLDVSVAYVSNINADDIAQFNEFVSEWEKETIFSSNLRDIIFHPSYIAIMAAGERYLPAILDRFQNNPEEPWTFVLSQIVKLNSLKDLQGKSFEDSREFWLNWGKKRGYLKSQDSILD</sequence>